<dbReference type="RefSeq" id="XP_001587902.1">
    <property type="nucleotide sequence ID" value="XM_001587852.1"/>
</dbReference>
<dbReference type="HOGENOM" id="CLU_3279777_0_0_1"/>
<accession>A7F0M5</accession>
<dbReference type="Proteomes" id="UP000001312">
    <property type="component" value="Unassembled WGS sequence"/>
</dbReference>
<dbReference type="InParanoid" id="A7F0M5"/>
<proteinExistence type="predicted"/>
<gene>
    <name evidence="1" type="ORF">SS1G_11143</name>
</gene>
<keyword evidence="2" id="KW-1185">Reference proteome</keyword>
<protein>
    <submittedName>
        <fullName evidence="1">Uncharacterized protein</fullName>
    </submittedName>
</protein>
<evidence type="ECO:0000313" key="2">
    <source>
        <dbReference type="Proteomes" id="UP000001312"/>
    </source>
</evidence>
<reference evidence="2" key="1">
    <citation type="journal article" date="2011" name="PLoS Genet.">
        <title>Genomic analysis of the necrotrophic fungal pathogens Sclerotinia sclerotiorum and Botrytis cinerea.</title>
        <authorList>
            <person name="Amselem J."/>
            <person name="Cuomo C.A."/>
            <person name="van Kan J.A."/>
            <person name="Viaud M."/>
            <person name="Benito E.P."/>
            <person name="Couloux A."/>
            <person name="Coutinho P.M."/>
            <person name="de Vries R.P."/>
            <person name="Dyer P.S."/>
            <person name="Fillinger S."/>
            <person name="Fournier E."/>
            <person name="Gout L."/>
            <person name="Hahn M."/>
            <person name="Kohn L."/>
            <person name="Lapalu N."/>
            <person name="Plummer K.M."/>
            <person name="Pradier J.M."/>
            <person name="Quevillon E."/>
            <person name="Sharon A."/>
            <person name="Simon A."/>
            <person name="ten Have A."/>
            <person name="Tudzynski B."/>
            <person name="Tudzynski P."/>
            <person name="Wincker P."/>
            <person name="Andrew M."/>
            <person name="Anthouard V."/>
            <person name="Beever R.E."/>
            <person name="Beffa R."/>
            <person name="Benoit I."/>
            <person name="Bouzid O."/>
            <person name="Brault B."/>
            <person name="Chen Z."/>
            <person name="Choquer M."/>
            <person name="Collemare J."/>
            <person name="Cotton P."/>
            <person name="Danchin E.G."/>
            <person name="Da Silva C."/>
            <person name="Gautier A."/>
            <person name="Giraud C."/>
            <person name="Giraud T."/>
            <person name="Gonzalez C."/>
            <person name="Grossetete S."/>
            <person name="Guldener U."/>
            <person name="Henrissat B."/>
            <person name="Howlett B.J."/>
            <person name="Kodira C."/>
            <person name="Kretschmer M."/>
            <person name="Lappartient A."/>
            <person name="Leroch M."/>
            <person name="Levis C."/>
            <person name="Mauceli E."/>
            <person name="Neuveglise C."/>
            <person name="Oeser B."/>
            <person name="Pearson M."/>
            <person name="Poulain J."/>
            <person name="Poussereau N."/>
            <person name="Quesneville H."/>
            <person name="Rascle C."/>
            <person name="Schumacher J."/>
            <person name="Segurens B."/>
            <person name="Sexton A."/>
            <person name="Silva E."/>
            <person name="Sirven C."/>
            <person name="Soanes D.M."/>
            <person name="Talbot N.J."/>
            <person name="Templeton M."/>
            <person name="Yandava C."/>
            <person name="Yarden O."/>
            <person name="Zeng Q."/>
            <person name="Rollins J.A."/>
            <person name="Lebrun M.H."/>
            <person name="Dickman M."/>
        </authorList>
    </citation>
    <scope>NUCLEOTIDE SEQUENCE [LARGE SCALE GENOMIC DNA]</scope>
    <source>
        <strain evidence="2">ATCC 18683 / 1980 / Ss-1</strain>
    </source>
</reference>
<evidence type="ECO:0000313" key="1">
    <source>
        <dbReference type="EMBL" id="EDN95267.1"/>
    </source>
</evidence>
<dbReference type="EMBL" id="CH476637">
    <property type="protein sequence ID" value="EDN95267.1"/>
    <property type="molecule type" value="Genomic_DNA"/>
</dbReference>
<name>A7F0M5_SCLS1</name>
<organism evidence="1 2">
    <name type="scientific">Sclerotinia sclerotiorum (strain ATCC 18683 / 1980 / Ss-1)</name>
    <name type="common">White mold</name>
    <name type="synonym">Whetzelinia sclerotiorum</name>
    <dbReference type="NCBI Taxonomy" id="665079"/>
    <lineage>
        <taxon>Eukaryota</taxon>
        <taxon>Fungi</taxon>
        <taxon>Dikarya</taxon>
        <taxon>Ascomycota</taxon>
        <taxon>Pezizomycotina</taxon>
        <taxon>Leotiomycetes</taxon>
        <taxon>Helotiales</taxon>
        <taxon>Sclerotiniaceae</taxon>
        <taxon>Sclerotinia</taxon>
    </lineage>
</organism>
<dbReference type="GeneID" id="5484032"/>
<dbReference type="KEGG" id="ssl:SS1G_11143"/>
<dbReference type="AlphaFoldDB" id="A7F0M5"/>
<sequence>MSSSTLFRVFGDFASFQVAYGQAKPYLPGFWNRVVVLVMLM</sequence>